<comment type="caution">
    <text evidence="5">The sequence shown here is derived from an EMBL/GenBank/DDBJ whole genome shotgun (WGS) entry which is preliminary data.</text>
</comment>
<evidence type="ECO:0000256" key="3">
    <source>
        <dbReference type="ARBA" id="ARBA00023002"/>
    </source>
</evidence>
<keyword evidence="2" id="KW-0521">NADP</keyword>
<dbReference type="PANTHER" id="PTHR24320:SF282">
    <property type="entry name" value="WW DOMAIN-CONTAINING OXIDOREDUCTASE"/>
    <property type="match status" value="1"/>
</dbReference>
<dbReference type="AlphaFoldDB" id="A0A232M3K2"/>
<dbReference type="GO" id="GO:0016491">
    <property type="term" value="F:oxidoreductase activity"/>
    <property type="evidence" value="ECO:0007669"/>
    <property type="project" value="UniProtKB-KW"/>
</dbReference>
<dbReference type="InterPro" id="IPR002347">
    <property type="entry name" value="SDR_fam"/>
</dbReference>
<protein>
    <recommendedName>
        <fullName evidence="7">Short-chain dehydrogenase/reductase family protein</fullName>
    </recommendedName>
</protein>
<evidence type="ECO:0000256" key="2">
    <source>
        <dbReference type="ARBA" id="ARBA00022857"/>
    </source>
</evidence>
<proteinExistence type="inferred from homology"/>
<reference evidence="5 6" key="1">
    <citation type="journal article" date="2015" name="Environ. Microbiol.">
        <title>Metagenome sequence of Elaphomyces granulatus from sporocarp tissue reveals Ascomycota ectomycorrhizal fingerprints of genome expansion and a Proteobacteria-rich microbiome.</title>
        <authorList>
            <person name="Quandt C.A."/>
            <person name="Kohler A."/>
            <person name="Hesse C.N."/>
            <person name="Sharpton T.J."/>
            <person name="Martin F."/>
            <person name="Spatafora J.W."/>
        </authorList>
    </citation>
    <scope>NUCLEOTIDE SEQUENCE [LARGE SCALE GENOMIC DNA]</scope>
    <source>
        <strain evidence="5 6">OSC145934</strain>
    </source>
</reference>
<evidence type="ECO:0000313" key="6">
    <source>
        <dbReference type="Proteomes" id="UP000243515"/>
    </source>
</evidence>
<organism evidence="5 6">
    <name type="scientific">Elaphomyces granulatus</name>
    <dbReference type="NCBI Taxonomy" id="519963"/>
    <lineage>
        <taxon>Eukaryota</taxon>
        <taxon>Fungi</taxon>
        <taxon>Dikarya</taxon>
        <taxon>Ascomycota</taxon>
        <taxon>Pezizomycotina</taxon>
        <taxon>Eurotiomycetes</taxon>
        <taxon>Eurotiomycetidae</taxon>
        <taxon>Eurotiales</taxon>
        <taxon>Elaphomycetaceae</taxon>
        <taxon>Elaphomyces</taxon>
    </lineage>
</organism>
<dbReference type="Pfam" id="PF00106">
    <property type="entry name" value="adh_short"/>
    <property type="match status" value="1"/>
</dbReference>
<dbReference type="EMBL" id="NPHW01002697">
    <property type="protein sequence ID" value="OXV10918.1"/>
    <property type="molecule type" value="Genomic_DNA"/>
</dbReference>
<evidence type="ECO:0008006" key="7">
    <source>
        <dbReference type="Google" id="ProtNLM"/>
    </source>
</evidence>
<sequence>MEPSPLSPDHDQENSCPQISPGEQHTDTLFVQARHTVVALGSMLAYTFRSPVESYHGFAPTLHELTMGLMGSSFQPDRDIVDLTGKVIFVTGGNTGLGKEAILQLARHGPSRIYMGARDERKARDAITSIQSTLSSSVDIRHLPLDLSSFDSIRTASEIFTSECDRLDILMLNAGTLGNQAVTTEAGHEIQFGTNHVGHFLLAKLLLPTLLNTAALSPSPDVRVVTLASTASGTSPPFDIMTSATRLMAETTLHRYAASKAANILFASELARRHPNIMSVSVHPGVVKSDLYDRATTSPVLRYPLQIIGLAMRSVRTGALNQLWAAGADRELLENGAYYTPIGVIWRNNQYVVDVALGKKLWDWTDAEVRKFGF</sequence>
<evidence type="ECO:0000256" key="4">
    <source>
        <dbReference type="SAM" id="MobiDB-lite"/>
    </source>
</evidence>
<feature type="compositionally biased region" description="Polar residues" evidence="4">
    <location>
        <begin position="14"/>
        <end position="23"/>
    </location>
</feature>
<name>A0A232M3K2_9EURO</name>
<keyword evidence="6" id="KW-1185">Reference proteome</keyword>
<accession>A0A232M3K2</accession>
<dbReference type="SUPFAM" id="SSF51735">
    <property type="entry name" value="NAD(P)-binding Rossmann-fold domains"/>
    <property type="match status" value="1"/>
</dbReference>
<evidence type="ECO:0000256" key="1">
    <source>
        <dbReference type="ARBA" id="ARBA00006484"/>
    </source>
</evidence>
<dbReference type="PRINTS" id="PR00081">
    <property type="entry name" value="GDHRDH"/>
</dbReference>
<keyword evidence="3" id="KW-0560">Oxidoreductase</keyword>
<gene>
    <name evidence="5" type="ORF">Egran_01320</name>
</gene>
<dbReference type="Proteomes" id="UP000243515">
    <property type="component" value="Unassembled WGS sequence"/>
</dbReference>
<dbReference type="OrthoDB" id="191139at2759"/>
<comment type="similarity">
    <text evidence="1">Belongs to the short-chain dehydrogenases/reductases (SDR) family.</text>
</comment>
<dbReference type="Gene3D" id="3.40.50.720">
    <property type="entry name" value="NAD(P)-binding Rossmann-like Domain"/>
    <property type="match status" value="1"/>
</dbReference>
<evidence type="ECO:0000313" key="5">
    <source>
        <dbReference type="EMBL" id="OXV10918.1"/>
    </source>
</evidence>
<dbReference type="PANTHER" id="PTHR24320">
    <property type="entry name" value="RETINOL DEHYDROGENASE"/>
    <property type="match status" value="1"/>
</dbReference>
<feature type="region of interest" description="Disordered" evidence="4">
    <location>
        <begin position="1"/>
        <end position="23"/>
    </location>
</feature>
<dbReference type="InterPro" id="IPR036291">
    <property type="entry name" value="NAD(P)-bd_dom_sf"/>
</dbReference>